<keyword evidence="12" id="KW-1185">Reference proteome</keyword>
<dbReference type="InterPro" id="IPR000608">
    <property type="entry name" value="UBC"/>
</dbReference>
<dbReference type="SUPFAM" id="SSF54495">
    <property type="entry name" value="UBC-like"/>
    <property type="match status" value="1"/>
</dbReference>
<evidence type="ECO:0000256" key="4">
    <source>
        <dbReference type="ARBA" id="ARBA00022741"/>
    </source>
</evidence>
<reference evidence="11 12" key="1">
    <citation type="submission" date="2023-03" db="EMBL/GenBank/DDBJ databases">
        <title>Genome insight into feeding habits of ladybird beetles.</title>
        <authorList>
            <person name="Li H.-S."/>
            <person name="Huang Y.-H."/>
            <person name="Pang H."/>
        </authorList>
    </citation>
    <scope>NUCLEOTIDE SEQUENCE [LARGE SCALE GENOMIC DNA]</scope>
    <source>
        <strain evidence="11">SYSU_2023b</strain>
        <tissue evidence="11">Whole body</tissue>
    </source>
</reference>
<dbReference type="AlphaFoldDB" id="A0AAW1VA45"/>
<evidence type="ECO:0000259" key="10">
    <source>
        <dbReference type="PROSITE" id="PS50127"/>
    </source>
</evidence>
<dbReference type="GO" id="GO:0019787">
    <property type="term" value="F:ubiquitin-like protein transferase activity"/>
    <property type="evidence" value="ECO:0007669"/>
    <property type="project" value="UniProtKB-ARBA"/>
</dbReference>
<keyword evidence="6" id="KW-0067">ATP-binding</keyword>
<dbReference type="PANTHER" id="PTHR24067">
    <property type="entry name" value="UBIQUITIN-CONJUGATING ENZYME E2"/>
    <property type="match status" value="1"/>
</dbReference>
<comment type="caution">
    <text evidence="11">The sequence shown here is derived from an EMBL/GenBank/DDBJ whole genome shotgun (WGS) entry which is preliminary data.</text>
</comment>
<evidence type="ECO:0000256" key="8">
    <source>
        <dbReference type="ARBA" id="ARBA00039165"/>
    </source>
</evidence>
<dbReference type="InterPro" id="IPR050113">
    <property type="entry name" value="Ub_conjugating_enzyme"/>
</dbReference>
<dbReference type="SMART" id="SM00212">
    <property type="entry name" value="UBCc"/>
    <property type="match status" value="1"/>
</dbReference>
<keyword evidence="3" id="KW-0808">Transferase</keyword>
<keyword evidence="7" id="KW-0539">Nucleus</keyword>
<organism evidence="11 12">
    <name type="scientific">Henosepilachna vigintioctopunctata</name>
    <dbReference type="NCBI Taxonomy" id="420089"/>
    <lineage>
        <taxon>Eukaryota</taxon>
        <taxon>Metazoa</taxon>
        <taxon>Ecdysozoa</taxon>
        <taxon>Arthropoda</taxon>
        <taxon>Hexapoda</taxon>
        <taxon>Insecta</taxon>
        <taxon>Pterygota</taxon>
        <taxon>Neoptera</taxon>
        <taxon>Endopterygota</taxon>
        <taxon>Coleoptera</taxon>
        <taxon>Polyphaga</taxon>
        <taxon>Cucujiformia</taxon>
        <taxon>Coccinelloidea</taxon>
        <taxon>Coccinellidae</taxon>
        <taxon>Epilachninae</taxon>
        <taxon>Epilachnini</taxon>
        <taxon>Henosepilachna</taxon>
    </lineage>
</organism>
<dbReference type="FunFam" id="3.10.110.10:FF:000035">
    <property type="entry name" value="SUMO-conjugating enzyme ubc9"/>
    <property type="match status" value="1"/>
</dbReference>
<name>A0AAW1VA45_9CUCU</name>
<dbReference type="Gene3D" id="3.10.110.10">
    <property type="entry name" value="Ubiquitin Conjugating Enzyme"/>
    <property type="match status" value="1"/>
</dbReference>
<evidence type="ECO:0000256" key="3">
    <source>
        <dbReference type="ARBA" id="ARBA00022679"/>
    </source>
</evidence>
<accession>A0AAW1VA45</accession>
<evidence type="ECO:0000256" key="6">
    <source>
        <dbReference type="ARBA" id="ARBA00022840"/>
    </source>
</evidence>
<protein>
    <recommendedName>
        <fullName evidence="8">SUMO-conjugating enzyme UBC9</fullName>
    </recommendedName>
    <alternativeName>
        <fullName evidence="9">Ubiquitin carrier protein 9</fullName>
    </alternativeName>
</protein>
<dbReference type="EMBL" id="JARQZJ010000129">
    <property type="protein sequence ID" value="KAK9891580.1"/>
    <property type="molecule type" value="Genomic_DNA"/>
</dbReference>
<dbReference type="GO" id="GO:0005634">
    <property type="term" value="C:nucleus"/>
    <property type="evidence" value="ECO:0007669"/>
    <property type="project" value="UniProtKB-SubCell"/>
</dbReference>
<feature type="domain" description="UBC core" evidence="10">
    <location>
        <begin position="4"/>
        <end position="157"/>
    </location>
</feature>
<dbReference type="CDD" id="cd23798">
    <property type="entry name" value="UBCc_UBE2I"/>
    <property type="match status" value="1"/>
</dbReference>
<comment type="subcellular location">
    <subcellularLocation>
        <location evidence="1">Nucleus</location>
    </subcellularLocation>
</comment>
<evidence type="ECO:0000256" key="2">
    <source>
        <dbReference type="ARBA" id="ARBA00004718"/>
    </source>
</evidence>
<evidence type="ECO:0000313" key="12">
    <source>
        <dbReference type="Proteomes" id="UP001431783"/>
    </source>
</evidence>
<gene>
    <name evidence="11" type="ORF">WA026_015539</name>
</gene>
<evidence type="ECO:0000256" key="9">
    <source>
        <dbReference type="ARBA" id="ARBA00044296"/>
    </source>
</evidence>
<dbReference type="Proteomes" id="UP001431783">
    <property type="component" value="Unassembled WGS sequence"/>
</dbReference>
<dbReference type="Pfam" id="PF00179">
    <property type="entry name" value="UQ_con"/>
    <property type="match status" value="1"/>
</dbReference>
<evidence type="ECO:0000256" key="1">
    <source>
        <dbReference type="ARBA" id="ARBA00004123"/>
    </source>
</evidence>
<evidence type="ECO:0000256" key="7">
    <source>
        <dbReference type="ARBA" id="ARBA00023242"/>
    </source>
</evidence>
<keyword evidence="4" id="KW-0547">Nucleotide-binding</keyword>
<keyword evidence="5" id="KW-0833">Ubl conjugation pathway</keyword>
<dbReference type="GO" id="GO:0005524">
    <property type="term" value="F:ATP binding"/>
    <property type="evidence" value="ECO:0007669"/>
    <property type="project" value="UniProtKB-KW"/>
</dbReference>
<comment type="pathway">
    <text evidence="2">Protein modification; protein sumoylation.</text>
</comment>
<evidence type="ECO:0000313" key="11">
    <source>
        <dbReference type="EMBL" id="KAK9891580.1"/>
    </source>
</evidence>
<proteinExistence type="predicted"/>
<dbReference type="PROSITE" id="PS50127">
    <property type="entry name" value="UBC_2"/>
    <property type="match status" value="1"/>
</dbReference>
<evidence type="ECO:0000256" key="5">
    <source>
        <dbReference type="ARBA" id="ARBA00022786"/>
    </source>
</evidence>
<sequence>MYGNAAGRLVEERKSWRKKHPFGFVARPSKNADGSPNIMNWECSIPGKKGTPWEGGHYKLRMIFQHDYPFRPPKCIFEPPLFHPNVFPSGTVGLSLLDARKDWRPSITIKQILLGIQYLLNEPNAEDPAQEEACTIYCENRLEYEKRVRAQARTMRQQ</sequence>
<dbReference type="InterPro" id="IPR016135">
    <property type="entry name" value="UBQ-conjugating_enzyme/RWD"/>
</dbReference>
<dbReference type="GO" id="GO:0005694">
    <property type="term" value="C:chromosome"/>
    <property type="evidence" value="ECO:0007669"/>
    <property type="project" value="UniProtKB-ARBA"/>
</dbReference>